<dbReference type="Proteomes" id="UP000006048">
    <property type="component" value="Chromosome"/>
</dbReference>
<keyword evidence="3" id="KW-1185">Reference proteome</keyword>
<dbReference type="EMBL" id="CP002959">
    <property type="protein sequence ID" value="AFM11842.1"/>
    <property type="molecule type" value="Genomic_DNA"/>
</dbReference>
<organism evidence="2 3">
    <name type="scientific">Turneriella parva (strain ATCC BAA-1111 / DSM 21527 / NCTC 11395 / H)</name>
    <name type="common">Leptospira parva</name>
    <dbReference type="NCBI Taxonomy" id="869212"/>
    <lineage>
        <taxon>Bacteria</taxon>
        <taxon>Pseudomonadati</taxon>
        <taxon>Spirochaetota</taxon>
        <taxon>Spirochaetia</taxon>
        <taxon>Leptospirales</taxon>
        <taxon>Leptospiraceae</taxon>
        <taxon>Turneriella</taxon>
    </lineage>
</organism>
<proteinExistence type="predicted"/>
<accession>I4B3I5</accession>
<dbReference type="STRING" id="869212.Turpa_1194"/>
<name>I4B3I5_TURPD</name>
<dbReference type="KEGG" id="tpx:Turpa_1194"/>
<dbReference type="HOGENOM" id="CLU_1795648_0_0_12"/>
<sequence>MVIGAHGCYLGNFMSELRIPDIPLPRPFLRVLSDEVVTRDDVEKVKRSMQQTIDLLQTDLKRERELVKTLEKSGEVLNEILSSPDFRALSHKAPAAITAGGATATGATSAQIDEGPVEYIDVVEIELTDAIVSDADIPAQVKKD</sequence>
<keyword evidence="1" id="KW-0175">Coiled coil</keyword>
<evidence type="ECO:0000313" key="2">
    <source>
        <dbReference type="EMBL" id="AFM11842.1"/>
    </source>
</evidence>
<dbReference type="AlphaFoldDB" id="I4B3I5"/>
<feature type="coiled-coil region" evidence="1">
    <location>
        <begin position="46"/>
        <end position="73"/>
    </location>
</feature>
<reference evidence="2 3" key="1">
    <citation type="submission" date="2012-06" db="EMBL/GenBank/DDBJ databases">
        <title>The complete chromosome of genome of Turneriella parva DSM 21527.</title>
        <authorList>
            <consortium name="US DOE Joint Genome Institute (JGI-PGF)"/>
            <person name="Lucas S."/>
            <person name="Han J."/>
            <person name="Lapidus A."/>
            <person name="Bruce D."/>
            <person name="Goodwin L."/>
            <person name="Pitluck S."/>
            <person name="Peters L."/>
            <person name="Kyrpides N."/>
            <person name="Mavromatis K."/>
            <person name="Ivanova N."/>
            <person name="Mikhailova N."/>
            <person name="Chertkov O."/>
            <person name="Detter J.C."/>
            <person name="Tapia R."/>
            <person name="Han C."/>
            <person name="Land M."/>
            <person name="Hauser L."/>
            <person name="Markowitz V."/>
            <person name="Cheng J.-F."/>
            <person name="Hugenholtz P."/>
            <person name="Woyke T."/>
            <person name="Wu D."/>
            <person name="Gronow S."/>
            <person name="Wellnitz S."/>
            <person name="Brambilla E."/>
            <person name="Klenk H.-P."/>
            <person name="Eisen J.A."/>
        </authorList>
    </citation>
    <scope>NUCLEOTIDE SEQUENCE [LARGE SCALE GENOMIC DNA]</scope>
    <source>
        <strain evidence="3">ATCC BAA-1111 / DSM 21527 / NCTC 11395 / H</strain>
    </source>
</reference>
<evidence type="ECO:0000313" key="3">
    <source>
        <dbReference type="Proteomes" id="UP000006048"/>
    </source>
</evidence>
<protein>
    <submittedName>
        <fullName evidence="2">Uncharacterized protein</fullName>
    </submittedName>
</protein>
<evidence type="ECO:0000256" key="1">
    <source>
        <dbReference type="SAM" id="Coils"/>
    </source>
</evidence>
<gene>
    <name evidence="2" type="ordered locus">Turpa_1194</name>
</gene>